<evidence type="ECO:0000313" key="3">
    <source>
        <dbReference type="Proteomes" id="UP000008721"/>
    </source>
</evidence>
<evidence type="ECO:0000313" key="2">
    <source>
        <dbReference type="EMBL" id="ADR33409.1"/>
    </source>
</evidence>
<dbReference type="Proteomes" id="UP000008721">
    <property type="component" value="Chromosome"/>
</dbReference>
<dbReference type="KEGG" id="sku:Sulku_0743"/>
<dbReference type="AlphaFoldDB" id="E4U1H3"/>
<dbReference type="HOGENOM" id="CLU_3104641_0_0_7"/>
<evidence type="ECO:0000256" key="1">
    <source>
        <dbReference type="SAM" id="Phobius"/>
    </source>
</evidence>
<reference evidence="2 3" key="1">
    <citation type="journal article" date="2012" name="Stand. Genomic Sci.">
        <title>Complete genome sequence of the sulfur compounds oxidizing chemolithoautotroph Sulfuricurvum kujiense type strain (YK-1(T)).</title>
        <authorList>
            <person name="Han C."/>
            <person name="Kotsyurbenko O."/>
            <person name="Chertkov O."/>
            <person name="Held B."/>
            <person name="Lapidus A."/>
            <person name="Nolan M."/>
            <person name="Lucas S."/>
            <person name="Hammon N."/>
            <person name="Deshpande S."/>
            <person name="Cheng J.F."/>
            <person name="Tapia R."/>
            <person name="Goodwin L.A."/>
            <person name="Pitluck S."/>
            <person name="Liolios K."/>
            <person name="Pagani I."/>
            <person name="Ivanova N."/>
            <person name="Mavromatis K."/>
            <person name="Mikhailova N."/>
            <person name="Pati A."/>
            <person name="Chen A."/>
            <person name="Palaniappan K."/>
            <person name="Land M."/>
            <person name="Hauser L."/>
            <person name="Chang Y.J."/>
            <person name="Jeffries C.D."/>
            <person name="Brambilla E.M."/>
            <person name="Rohde M."/>
            <person name="Spring S."/>
            <person name="Sikorski J."/>
            <person name="Goker M."/>
            <person name="Woyke T."/>
            <person name="Bristow J."/>
            <person name="Eisen J.A."/>
            <person name="Markowitz V."/>
            <person name="Hugenholtz P."/>
            <person name="Kyrpides N.C."/>
            <person name="Klenk H.P."/>
            <person name="Detter J.C."/>
        </authorList>
    </citation>
    <scope>NUCLEOTIDE SEQUENCE [LARGE SCALE GENOMIC DNA]</scope>
    <source>
        <strain evidence="3">ATCC BAA-921 / DSM 16994 / JCM 11577 / YK-1</strain>
    </source>
</reference>
<keyword evidence="1" id="KW-0472">Membrane</keyword>
<accession>E4U1H3</accession>
<feature type="transmembrane region" description="Helical" evidence="1">
    <location>
        <begin position="12"/>
        <end position="35"/>
    </location>
</feature>
<protein>
    <submittedName>
        <fullName evidence="2">Uncharacterized protein</fullName>
    </submittedName>
</protein>
<name>E4U1H3_SULKY</name>
<keyword evidence="3" id="KW-1185">Reference proteome</keyword>
<gene>
    <name evidence="2" type="ordered locus">Sulku_0743</name>
</gene>
<dbReference type="EMBL" id="CP002355">
    <property type="protein sequence ID" value="ADR33409.1"/>
    <property type="molecule type" value="Genomic_DNA"/>
</dbReference>
<dbReference type="STRING" id="709032.Sulku_0743"/>
<sequence>MEEKKLITNKKLFLRVLFIYFFIALVVGYSTSLYLKKEVLNKLIEDNANYK</sequence>
<proteinExistence type="predicted"/>
<keyword evidence="1" id="KW-0812">Transmembrane</keyword>
<organism evidence="2 3">
    <name type="scientific">Sulfuricurvum kujiense (strain ATCC BAA-921 / DSM 16994 / JCM 11577 / YK-1)</name>
    <dbReference type="NCBI Taxonomy" id="709032"/>
    <lineage>
        <taxon>Bacteria</taxon>
        <taxon>Pseudomonadati</taxon>
        <taxon>Campylobacterota</taxon>
        <taxon>Epsilonproteobacteria</taxon>
        <taxon>Campylobacterales</taxon>
        <taxon>Sulfurimonadaceae</taxon>
        <taxon>Sulfuricurvum</taxon>
    </lineage>
</organism>
<keyword evidence="1" id="KW-1133">Transmembrane helix</keyword>